<keyword evidence="3" id="KW-1185">Reference proteome</keyword>
<reference evidence="3" key="1">
    <citation type="journal article" date="2019" name="Int. J. Syst. Evol. Microbiol.">
        <title>The Global Catalogue of Microorganisms (GCM) 10K type strain sequencing project: providing services to taxonomists for standard genome sequencing and annotation.</title>
        <authorList>
            <consortium name="The Broad Institute Genomics Platform"/>
            <consortium name="The Broad Institute Genome Sequencing Center for Infectious Disease"/>
            <person name="Wu L."/>
            <person name="Ma J."/>
        </authorList>
    </citation>
    <scope>NUCLEOTIDE SEQUENCE [LARGE SCALE GENOMIC DNA]</scope>
    <source>
        <strain evidence="3">KCTC 42498</strain>
    </source>
</reference>
<evidence type="ECO:0000313" key="3">
    <source>
        <dbReference type="Proteomes" id="UP001597544"/>
    </source>
</evidence>
<feature type="signal peptide" evidence="1">
    <location>
        <begin position="1"/>
        <end position="26"/>
    </location>
</feature>
<dbReference type="Pfam" id="PF16148">
    <property type="entry name" value="DUF4856"/>
    <property type="match status" value="1"/>
</dbReference>
<name>A0ABW5IJL8_9BACT</name>
<sequence>MTLSALKNKAYAVVGLAACIAFSSCSDDKENNPSYNVPATYNFANVDYSGQEARIAMLGEMDTYIKTGNNGAVLDAQKIKNMYANANAPFANASLNEATTKQLKNKTISTAVTEFEGFFDKVATASQSANAVASNGTAGISTSSTDPTKKYLLDANGVEYGQVISKGLMGAVFYFQTVEGYLTAEKIGPTVDNTTVVPGEGTKMEHHWDEAFGYFGAPKDFPANKSGLKYWANYSNKVDAVLGTNKAIMDAFIKGRAAISAKDMAGKDAATTTVRAELEKLVAASAILELNAANKNMGDQTLKSHYLSEALGFVMSLKYKGDRKITDAQLAQVMTKIGTNFYNTSSTDIAAAADIIATAYNLNNVKGQL</sequence>
<gene>
    <name evidence="2" type="ORF">ACFSRY_04625</name>
</gene>
<dbReference type="EMBL" id="JBHULU010000004">
    <property type="protein sequence ID" value="MFD2513138.1"/>
    <property type="molecule type" value="Genomic_DNA"/>
</dbReference>
<comment type="caution">
    <text evidence="2">The sequence shown here is derived from an EMBL/GenBank/DDBJ whole genome shotgun (WGS) entry which is preliminary data.</text>
</comment>
<protein>
    <submittedName>
        <fullName evidence="2">DUF4856 domain-containing protein</fullName>
    </submittedName>
</protein>
<proteinExistence type="predicted"/>
<evidence type="ECO:0000313" key="2">
    <source>
        <dbReference type="EMBL" id="MFD2513138.1"/>
    </source>
</evidence>
<evidence type="ECO:0000256" key="1">
    <source>
        <dbReference type="SAM" id="SignalP"/>
    </source>
</evidence>
<dbReference type="Proteomes" id="UP001597544">
    <property type="component" value="Unassembled WGS sequence"/>
</dbReference>
<organism evidence="2 3">
    <name type="scientific">Pontibacter locisalis</name>
    <dbReference type="NCBI Taxonomy" id="1719035"/>
    <lineage>
        <taxon>Bacteria</taxon>
        <taxon>Pseudomonadati</taxon>
        <taxon>Bacteroidota</taxon>
        <taxon>Cytophagia</taxon>
        <taxon>Cytophagales</taxon>
        <taxon>Hymenobacteraceae</taxon>
        <taxon>Pontibacter</taxon>
    </lineage>
</organism>
<dbReference type="PROSITE" id="PS51257">
    <property type="entry name" value="PROKAR_LIPOPROTEIN"/>
    <property type="match status" value="1"/>
</dbReference>
<feature type="chain" id="PRO_5045300781" evidence="1">
    <location>
        <begin position="27"/>
        <end position="369"/>
    </location>
</feature>
<keyword evidence="1" id="KW-0732">Signal</keyword>
<dbReference type="InterPro" id="IPR032331">
    <property type="entry name" value="DUF4856"/>
</dbReference>
<dbReference type="RefSeq" id="WP_377503593.1">
    <property type="nucleotide sequence ID" value="NZ_JBHULU010000004.1"/>
</dbReference>
<accession>A0ABW5IJL8</accession>